<evidence type="ECO:0000256" key="6">
    <source>
        <dbReference type="SAM" id="Phobius"/>
    </source>
</evidence>
<evidence type="ECO:0000256" key="5">
    <source>
        <dbReference type="ARBA" id="ARBA00023136"/>
    </source>
</evidence>
<comment type="caution">
    <text evidence="7">The sequence shown here is derived from an EMBL/GenBank/DDBJ whole genome shotgun (WGS) entry which is preliminary data.</text>
</comment>
<name>A0AAN7W2D1_9PEZI</name>
<evidence type="ECO:0008006" key="9">
    <source>
        <dbReference type="Google" id="ProtNLM"/>
    </source>
</evidence>
<dbReference type="AlphaFoldDB" id="A0AAN7W2D1"/>
<evidence type="ECO:0000256" key="1">
    <source>
        <dbReference type="ARBA" id="ARBA00004141"/>
    </source>
</evidence>
<feature type="transmembrane region" description="Helical" evidence="6">
    <location>
        <begin position="219"/>
        <end position="240"/>
    </location>
</feature>
<keyword evidence="3 6" id="KW-0812">Transmembrane</keyword>
<comment type="subcellular location">
    <subcellularLocation>
        <location evidence="1">Membrane</location>
        <topology evidence="1">Multi-pass membrane protein</topology>
    </subcellularLocation>
</comment>
<dbReference type="EMBL" id="JAVRQU010000009">
    <property type="protein sequence ID" value="KAK5698659.1"/>
    <property type="molecule type" value="Genomic_DNA"/>
</dbReference>
<feature type="transmembrane region" description="Helical" evidence="6">
    <location>
        <begin position="89"/>
        <end position="108"/>
    </location>
</feature>
<accession>A0AAN7W2D1</accession>
<keyword evidence="5 6" id="KW-0472">Membrane</keyword>
<dbReference type="PANTHER" id="PTHR31123:SF4">
    <property type="entry name" value="PROTEIN ALCS"/>
    <property type="match status" value="1"/>
</dbReference>
<proteinExistence type="inferred from homology"/>
<dbReference type="InterPro" id="IPR000791">
    <property type="entry name" value="Gpr1/Fun34/SatP-like"/>
</dbReference>
<comment type="similarity">
    <text evidence="2">Belongs to the acetate uptake transporter (AceTr) (TC 2.A.96) family.</text>
</comment>
<dbReference type="InterPro" id="IPR051633">
    <property type="entry name" value="AceTr"/>
</dbReference>
<dbReference type="Pfam" id="PF01184">
    <property type="entry name" value="Gpr1_Fun34_YaaH"/>
    <property type="match status" value="1"/>
</dbReference>
<keyword evidence="4 6" id="KW-1133">Transmembrane helix</keyword>
<feature type="transmembrane region" description="Helical" evidence="6">
    <location>
        <begin position="156"/>
        <end position="179"/>
    </location>
</feature>
<evidence type="ECO:0000256" key="3">
    <source>
        <dbReference type="ARBA" id="ARBA00022692"/>
    </source>
</evidence>
<sequence length="274" mass="29500">MSKQNGVEDPDAGMDYLDRIRTAQSVNISSELFEKLYLNPESRVPGDLRKRFANPTPLPLLGFLIATGALCPSLMGWRGAGGGGAANIGAYYFFGGLLQIFGAIFEWIIGNTFIYVVFGSYGAFWLAFAATLTPAFNAEEAYLGAATTAAERAAGLASFEATLSFFLAFMGVLTFMYMVCAIRTNAVFFTIFVLLEIAFWLLTAGYWKAASGDAAAFATLAKATGACLFALDVLGFYLLFAQLLQAVDFPLDLPVGDLAHLVPSKTKLAKRKES</sequence>
<dbReference type="PANTHER" id="PTHR31123">
    <property type="entry name" value="ACCUMULATION OF DYADS PROTEIN 2-RELATED"/>
    <property type="match status" value="1"/>
</dbReference>
<dbReference type="GO" id="GO:0005886">
    <property type="term" value="C:plasma membrane"/>
    <property type="evidence" value="ECO:0007669"/>
    <property type="project" value="TreeGrafter"/>
</dbReference>
<evidence type="ECO:0000313" key="8">
    <source>
        <dbReference type="Proteomes" id="UP001310594"/>
    </source>
</evidence>
<dbReference type="GO" id="GO:0015123">
    <property type="term" value="F:acetate transmembrane transporter activity"/>
    <property type="evidence" value="ECO:0007669"/>
    <property type="project" value="TreeGrafter"/>
</dbReference>
<gene>
    <name evidence="7" type="ORF">LTR97_006306</name>
</gene>
<feature type="transmembrane region" description="Helical" evidence="6">
    <location>
        <begin position="115"/>
        <end position="136"/>
    </location>
</feature>
<evidence type="ECO:0000256" key="2">
    <source>
        <dbReference type="ARBA" id="ARBA00005587"/>
    </source>
</evidence>
<protein>
    <recommendedName>
        <fullName evidence="9">GPR1/FUN34/YaaH-class plasma membrane protein</fullName>
    </recommendedName>
</protein>
<reference evidence="7" key="1">
    <citation type="submission" date="2023-08" db="EMBL/GenBank/DDBJ databases">
        <title>Black Yeasts Isolated from many extreme environments.</title>
        <authorList>
            <person name="Coleine C."/>
            <person name="Stajich J.E."/>
            <person name="Selbmann L."/>
        </authorList>
    </citation>
    <scope>NUCLEOTIDE SEQUENCE</scope>
    <source>
        <strain evidence="7">CCFEE 5810</strain>
    </source>
</reference>
<feature type="transmembrane region" description="Helical" evidence="6">
    <location>
        <begin position="58"/>
        <end position="77"/>
    </location>
</feature>
<organism evidence="7 8">
    <name type="scientific">Elasticomyces elasticus</name>
    <dbReference type="NCBI Taxonomy" id="574655"/>
    <lineage>
        <taxon>Eukaryota</taxon>
        <taxon>Fungi</taxon>
        <taxon>Dikarya</taxon>
        <taxon>Ascomycota</taxon>
        <taxon>Pezizomycotina</taxon>
        <taxon>Dothideomycetes</taxon>
        <taxon>Dothideomycetidae</taxon>
        <taxon>Mycosphaerellales</taxon>
        <taxon>Teratosphaeriaceae</taxon>
        <taxon>Elasticomyces</taxon>
    </lineage>
</organism>
<evidence type="ECO:0000256" key="4">
    <source>
        <dbReference type="ARBA" id="ARBA00022989"/>
    </source>
</evidence>
<dbReference type="Proteomes" id="UP001310594">
    <property type="component" value="Unassembled WGS sequence"/>
</dbReference>
<feature type="transmembrane region" description="Helical" evidence="6">
    <location>
        <begin position="186"/>
        <end position="207"/>
    </location>
</feature>
<evidence type="ECO:0000313" key="7">
    <source>
        <dbReference type="EMBL" id="KAK5698659.1"/>
    </source>
</evidence>